<dbReference type="SMART" id="SM00066">
    <property type="entry name" value="GAL4"/>
    <property type="match status" value="1"/>
</dbReference>
<feature type="region of interest" description="Disordered" evidence="5">
    <location>
        <begin position="53"/>
        <end position="89"/>
    </location>
</feature>
<keyword evidence="4" id="KW-0539">Nucleus</keyword>
<keyword evidence="8" id="KW-1185">Reference proteome</keyword>
<dbReference type="PANTHER" id="PTHR47784:SF4">
    <property type="entry name" value="ZN(II)2CYS6 TRANSCRIPTION FACTOR (EUROFUNG)"/>
    <property type="match status" value="1"/>
</dbReference>
<evidence type="ECO:0000256" key="2">
    <source>
        <dbReference type="ARBA" id="ARBA00023125"/>
    </source>
</evidence>
<keyword evidence="2" id="KW-0238">DNA-binding</keyword>
<dbReference type="Pfam" id="PF00172">
    <property type="entry name" value="Zn_clus"/>
    <property type="match status" value="1"/>
</dbReference>
<dbReference type="SUPFAM" id="SSF57701">
    <property type="entry name" value="Zn2/Cys6 DNA-binding domain"/>
    <property type="match status" value="1"/>
</dbReference>
<name>W9YEG4_9EURO</name>
<evidence type="ECO:0000256" key="3">
    <source>
        <dbReference type="ARBA" id="ARBA00023163"/>
    </source>
</evidence>
<dbReference type="PANTHER" id="PTHR47784">
    <property type="entry name" value="STEROL UPTAKE CONTROL PROTEIN 2"/>
    <property type="match status" value="1"/>
</dbReference>
<dbReference type="Proteomes" id="UP000019478">
    <property type="component" value="Unassembled WGS sequence"/>
</dbReference>
<dbReference type="GO" id="GO:0003677">
    <property type="term" value="F:DNA binding"/>
    <property type="evidence" value="ECO:0007669"/>
    <property type="project" value="UniProtKB-KW"/>
</dbReference>
<evidence type="ECO:0000256" key="5">
    <source>
        <dbReference type="SAM" id="MobiDB-lite"/>
    </source>
</evidence>
<evidence type="ECO:0000256" key="4">
    <source>
        <dbReference type="ARBA" id="ARBA00023242"/>
    </source>
</evidence>
<sequence>MSRRHHRKSKTGCLECKRRHIRCDETHPTCINCGTAEIRCSFLDRETPFSLRNGPAHPAASRSPISTTVLTPVPGRGPEDATSTQAPPDPYNLNLTHLQLFNNLSSDGFLSLEESGEAALPASMYIKHALTSPYLMHQVLAASALHLSTLQVESRNFYREYATGLQNRALALFKESHPVLEATQSNCIHLFLFSSLVGVHVLCDTLRYERDSLEWFVDKYTHCLNIHRGVLAIVDQCWHLLGETELAAHLKFSQELMQPQGATGSECDILQDLIDAAHLTPASLKAYRESIMHLQRVFDAQRAFPGNQTRLSIVFSWPVLVSPDYIDLLRHGHAEALVILAHYGVILHRGRDKWLIGDGGQFLIDTIGQRLGPDWQEWLRFPKTTLQEGLIASI</sequence>
<dbReference type="EMBL" id="AMGY01000006">
    <property type="protein sequence ID" value="EXJ80699.1"/>
    <property type="molecule type" value="Genomic_DNA"/>
</dbReference>
<dbReference type="GeneID" id="19171087"/>
<evidence type="ECO:0000313" key="7">
    <source>
        <dbReference type="EMBL" id="EXJ80699.1"/>
    </source>
</evidence>
<dbReference type="PROSITE" id="PS50048">
    <property type="entry name" value="ZN2_CY6_FUNGAL_2"/>
    <property type="match status" value="1"/>
</dbReference>
<reference evidence="7 8" key="1">
    <citation type="submission" date="2013-03" db="EMBL/GenBank/DDBJ databases">
        <title>The Genome Sequence of Capronia epimyces CBS 606.96.</title>
        <authorList>
            <consortium name="The Broad Institute Genomics Platform"/>
            <person name="Cuomo C."/>
            <person name="de Hoog S."/>
            <person name="Gorbushina A."/>
            <person name="Walker B."/>
            <person name="Young S.K."/>
            <person name="Zeng Q."/>
            <person name="Gargeya S."/>
            <person name="Fitzgerald M."/>
            <person name="Haas B."/>
            <person name="Abouelleil A."/>
            <person name="Allen A.W."/>
            <person name="Alvarado L."/>
            <person name="Arachchi H.M."/>
            <person name="Berlin A.M."/>
            <person name="Chapman S.B."/>
            <person name="Gainer-Dewar J."/>
            <person name="Goldberg J."/>
            <person name="Griggs A."/>
            <person name="Gujja S."/>
            <person name="Hansen M."/>
            <person name="Howarth C."/>
            <person name="Imamovic A."/>
            <person name="Ireland A."/>
            <person name="Larimer J."/>
            <person name="McCowan C."/>
            <person name="Murphy C."/>
            <person name="Pearson M."/>
            <person name="Poon T.W."/>
            <person name="Priest M."/>
            <person name="Roberts A."/>
            <person name="Saif S."/>
            <person name="Shea T."/>
            <person name="Sisk P."/>
            <person name="Sykes S."/>
            <person name="Wortman J."/>
            <person name="Nusbaum C."/>
            <person name="Birren B."/>
        </authorList>
    </citation>
    <scope>NUCLEOTIDE SEQUENCE [LARGE SCALE GENOMIC DNA]</scope>
    <source>
        <strain evidence="7 8">CBS 606.96</strain>
    </source>
</reference>
<comment type="caution">
    <text evidence="7">The sequence shown here is derived from an EMBL/GenBank/DDBJ whole genome shotgun (WGS) entry which is preliminary data.</text>
</comment>
<dbReference type="STRING" id="1182542.W9YEG4"/>
<evidence type="ECO:0000313" key="8">
    <source>
        <dbReference type="Proteomes" id="UP000019478"/>
    </source>
</evidence>
<evidence type="ECO:0000259" key="6">
    <source>
        <dbReference type="PROSITE" id="PS50048"/>
    </source>
</evidence>
<feature type="domain" description="Zn(2)-C6 fungal-type" evidence="6">
    <location>
        <begin position="12"/>
        <end position="42"/>
    </location>
</feature>
<dbReference type="InterPro" id="IPR001138">
    <property type="entry name" value="Zn2Cys6_DnaBD"/>
</dbReference>
<dbReference type="Gene3D" id="4.10.240.10">
    <property type="entry name" value="Zn(2)-C6 fungal-type DNA-binding domain"/>
    <property type="match status" value="1"/>
</dbReference>
<proteinExistence type="predicted"/>
<dbReference type="eggNOG" id="ENOG502SVCF">
    <property type="taxonomic scope" value="Eukaryota"/>
</dbReference>
<dbReference type="RefSeq" id="XP_007735287.1">
    <property type="nucleotide sequence ID" value="XM_007737097.1"/>
</dbReference>
<dbReference type="InterPro" id="IPR036864">
    <property type="entry name" value="Zn2-C6_fun-type_DNA-bd_sf"/>
</dbReference>
<dbReference type="InterPro" id="IPR053157">
    <property type="entry name" value="Sterol_Uptake_Regulator"/>
</dbReference>
<keyword evidence="1" id="KW-0805">Transcription regulation</keyword>
<protein>
    <recommendedName>
        <fullName evidence="6">Zn(2)-C6 fungal-type domain-containing protein</fullName>
    </recommendedName>
</protein>
<dbReference type="HOGENOM" id="CLU_024934_2_0_1"/>
<evidence type="ECO:0000256" key="1">
    <source>
        <dbReference type="ARBA" id="ARBA00023015"/>
    </source>
</evidence>
<dbReference type="CDD" id="cd00067">
    <property type="entry name" value="GAL4"/>
    <property type="match status" value="1"/>
</dbReference>
<gene>
    <name evidence="7" type="ORF">A1O3_06983</name>
</gene>
<dbReference type="GO" id="GO:0008270">
    <property type="term" value="F:zinc ion binding"/>
    <property type="evidence" value="ECO:0007669"/>
    <property type="project" value="InterPro"/>
</dbReference>
<dbReference type="GO" id="GO:0001228">
    <property type="term" value="F:DNA-binding transcription activator activity, RNA polymerase II-specific"/>
    <property type="evidence" value="ECO:0007669"/>
    <property type="project" value="TreeGrafter"/>
</dbReference>
<organism evidence="7 8">
    <name type="scientific">Capronia epimyces CBS 606.96</name>
    <dbReference type="NCBI Taxonomy" id="1182542"/>
    <lineage>
        <taxon>Eukaryota</taxon>
        <taxon>Fungi</taxon>
        <taxon>Dikarya</taxon>
        <taxon>Ascomycota</taxon>
        <taxon>Pezizomycotina</taxon>
        <taxon>Eurotiomycetes</taxon>
        <taxon>Chaetothyriomycetidae</taxon>
        <taxon>Chaetothyriales</taxon>
        <taxon>Herpotrichiellaceae</taxon>
        <taxon>Capronia</taxon>
    </lineage>
</organism>
<dbReference type="AlphaFoldDB" id="W9YEG4"/>
<dbReference type="OrthoDB" id="4937900at2759"/>
<accession>W9YEG4</accession>
<keyword evidence="3" id="KW-0804">Transcription</keyword>
<dbReference type="PROSITE" id="PS00463">
    <property type="entry name" value="ZN2_CY6_FUNGAL_1"/>
    <property type="match status" value="1"/>
</dbReference>